<feature type="domain" description="RNA polymerase sigma factor 70 region 4 type 2" evidence="7">
    <location>
        <begin position="228"/>
        <end position="280"/>
    </location>
</feature>
<evidence type="ECO:0000256" key="4">
    <source>
        <dbReference type="ARBA" id="ARBA00023163"/>
    </source>
</evidence>
<dbReference type="EMBL" id="CP041186">
    <property type="protein sequence ID" value="QDG54019.1"/>
    <property type="molecule type" value="Genomic_DNA"/>
</dbReference>
<dbReference type="InterPro" id="IPR013324">
    <property type="entry name" value="RNA_pol_sigma_r3/r4-like"/>
</dbReference>
<dbReference type="Pfam" id="PF08281">
    <property type="entry name" value="Sigma70_r4_2"/>
    <property type="match status" value="1"/>
</dbReference>
<keyword evidence="2" id="KW-0805">Transcription regulation</keyword>
<evidence type="ECO:0000259" key="7">
    <source>
        <dbReference type="Pfam" id="PF08281"/>
    </source>
</evidence>
<dbReference type="InterPro" id="IPR007627">
    <property type="entry name" value="RNA_pol_sigma70_r2"/>
</dbReference>
<evidence type="ECO:0000256" key="2">
    <source>
        <dbReference type="ARBA" id="ARBA00023015"/>
    </source>
</evidence>
<feature type="compositionally biased region" description="Basic residues" evidence="5">
    <location>
        <begin position="8"/>
        <end position="21"/>
    </location>
</feature>
<feature type="domain" description="RNA polymerase sigma-70 region 2" evidence="6">
    <location>
        <begin position="120"/>
        <end position="188"/>
    </location>
</feature>
<evidence type="ECO:0000256" key="5">
    <source>
        <dbReference type="SAM" id="MobiDB-lite"/>
    </source>
</evidence>
<dbReference type="PANTHER" id="PTHR43133:SF51">
    <property type="entry name" value="RNA POLYMERASE SIGMA FACTOR"/>
    <property type="match status" value="1"/>
</dbReference>
<name>A0A4Y6Q0Q8_PERCE</name>
<comment type="similarity">
    <text evidence="1">Belongs to the sigma-70 factor family. ECF subfamily.</text>
</comment>
<reference evidence="8 9" key="1">
    <citation type="submission" date="2019-06" db="EMBL/GenBank/DDBJ databases">
        <title>Persicimonas caeni gen. nov., sp. nov., a predatory bacterium isolated from solar saltern.</title>
        <authorList>
            <person name="Wang S."/>
        </authorList>
    </citation>
    <scope>NUCLEOTIDE SEQUENCE [LARGE SCALE GENOMIC DNA]</scope>
    <source>
        <strain evidence="8 9">YN101</strain>
    </source>
</reference>
<evidence type="ECO:0000313" key="8">
    <source>
        <dbReference type="EMBL" id="QDG54019.1"/>
    </source>
</evidence>
<organism evidence="8 9">
    <name type="scientific">Persicimonas caeni</name>
    <dbReference type="NCBI Taxonomy" id="2292766"/>
    <lineage>
        <taxon>Bacteria</taxon>
        <taxon>Deltaproteobacteria</taxon>
        <taxon>Bradymonadales</taxon>
        <taxon>Bradymonadaceae</taxon>
        <taxon>Persicimonas</taxon>
    </lineage>
</organism>
<evidence type="ECO:0000259" key="6">
    <source>
        <dbReference type="Pfam" id="PF04542"/>
    </source>
</evidence>
<dbReference type="NCBIfam" id="TIGR02937">
    <property type="entry name" value="sigma70-ECF"/>
    <property type="match status" value="1"/>
</dbReference>
<dbReference type="GO" id="GO:0016987">
    <property type="term" value="F:sigma factor activity"/>
    <property type="evidence" value="ECO:0007669"/>
    <property type="project" value="UniProtKB-KW"/>
</dbReference>
<dbReference type="InterPro" id="IPR013249">
    <property type="entry name" value="RNA_pol_sigma70_r4_t2"/>
</dbReference>
<dbReference type="Gene3D" id="1.10.10.10">
    <property type="entry name" value="Winged helix-like DNA-binding domain superfamily/Winged helix DNA-binding domain"/>
    <property type="match status" value="1"/>
</dbReference>
<feature type="region of interest" description="Disordered" evidence="5">
    <location>
        <begin position="1"/>
        <end position="21"/>
    </location>
</feature>
<dbReference type="InterPro" id="IPR036388">
    <property type="entry name" value="WH-like_DNA-bd_sf"/>
</dbReference>
<dbReference type="GO" id="GO:0003677">
    <property type="term" value="F:DNA binding"/>
    <property type="evidence" value="ECO:0007669"/>
    <property type="project" value="InterPro"/>
</dbReference>
<dbReference type="SUPFAM" id="SSF88659">
    <property type="entry name" value="Sigma3 and sigma4 domains of RNA polymerase sigma factors"/>
    <property type="match status" value="1"/>
</dbReference>
<dbReference type="CDD" id="cd06171">
    <property type="entry name" value="Sigma70_r4"/>
    <property type="match status" value="1"/>
</dbReference>
<accession>A0A5B8YBS4</accession>
<evidence type="ECO:0000313" key="9">
    <source>
        <dbReference type="Proteomes" id="UP000315995"/>
    </source>
</evidence>
<dbReference type="GO" id="GO:0006352">
    <property type="term" value="P:DNA-templated transcription initiation"/>
    <property type="evidence" value="ECO:0007669"/>
    <property type="project" value="InterPro"/>
</dbReference>
<dbReference type="Proteomes" id="UP000315995">
    <property type="component" value="Chromosome"/>
</dbReference>
<keyword evidence="4" id="KW-0804">Transcription</keyword>
<sequence>MKYSYARSPRRRRQCCSKPPRRSRLLDLLTKPRSFLSVRPKTGSTRPRSTIRSRTRLEHPEVSIDIRQGGGDIRGVLRTPGYSAQMSTDRDLSTDELDAATDEELVEWAQQGEYAAYEEIVRRYQDKAFRLAFSLMKNETDAQDVVQEAFLNMYRKLDTFKGQSAFGSWMYRVVVNAALMRLRKKKRRSEVPVSDEETEFREDDYYVASVPEWRVRADEAAENRELRQKIIEAVDELPPKYQTVFLLKEVEGLPLKEIADVLDLSVGGVKSRLHRARLHLRATLEPYLA</sequence>
<dbReference type="Pfam" id="PF04542">
    <property type="entry name" value="Sigma70_r2"/>
    <property type="match status" value="1"/>
</dbReference>
<proteinExistence type="inferred from homology"/>
<keyword evidence="3" id="KW-0731">Sigma factor</keyword>
<evidence type="ECO:0000256" key="1">
    <source>
        <dbReference type="ARBA" id="ARBA00010641"/>
    </source>
</evidence>
<dbReference type="InterPro" id="IPR013325">
    <property type="entry name" value="RNA_pol_sigma_r2"/>
</dbReference>
<dbReference type="AlphaFoldDB" id="A0A4Y6Q0Q8"/>
<keyword evidence="9" id="KW-1185">Reference proteome</keyword>
<dbReference type="InterPro" id="IPR014284">
    <property type="entry name" value="RNA_pol_sigma-70_dom"/>
</dbReference>
<dbReference type="PANTHER" id="PTHR43133">
    <property type="entry name" value="RNA POLYMERASE ECF-TYPE SIGMA FACTO"/>
    <property type="match status" value="1"/>
</dbReference>
<accession>A0A4Y6Q0Q8</accession>
<dbReference type="OrthoDB" id="9780326at2"/>
<gene>
    <name evidence="8" type="ORF">FIV42_25745</name>
</gene>
<protein>
    <submittedName>
        <fullName evidence="8">Sigma-70 family RNA polymerase sigma factor</fullName>
    </submittedName>
</protein>
<dbReference type="SUPFAM" id="SSF88946">
    <property type="entry name" value="Sigma2 domain of RNA polymerase sigma factors"/>
    <property type="match status" value="1"/>
</dbReference>
<dbReference type="Gene3D" id="1.10.1740.10">
    <property type="match status" value="1"/>
</dbReference>
<dbReference type="InterPro" id="IPR039425">
    <property type="entry name" value="RNA_pol_sigma-70-like"/>
</dbReference>
<evidence type="ECO:0000256" key="3">
    <source>
        <dbReference type="ARBA" id="ARBA00023082"/>
    </source>
</evidence>